<dbReference type="InterPro" id="IPR014044">
    <property type="entry name" value="CAP_dom"/>
</dbReference>
<evidence type="ECO:0000256" key="3">
    <source>
        <dbReference type="ARBA" id="ARBA00022729"/>
    </source>
</evidence>
<evidence type="ECO:0000256" key="4">
    <source>
        <dbReference type="ARBA" id="ARBA00023136"/>
    </source>
</evidence>
<evidence type="ECO:0000256" key="1">
    <source>
        <dbReference type="ARBA" id="ARBA00004370"/>
    </source>
</evidence>
<evidence type="ECO:0000256" key="2">
    <source>
        <dbReference type="ARBA" id="ARBA00009923"/>
    </source>
</evidence>
<proteinExistence type="inferred from homology"/>
<dbReference type="EMBL" id="JAUPFM010000002">
    <property type="protein sequence ID" value="KAK2858716.1"/>
    <property type="molecule type" value="Genomic_DNA"/>
</dbReference>
<dbReference type="GO" id="GO:0005576">
    <property type="term" value="C:extracellular region"/>
    <property type="evidence" value="ECO:0007669"/>
    <property type="project" value="InterPro"/>
</dbReference>
<feature type="chain" id="PRO_5041708155" description="SCP domain-containing protein" evidence="6">
    <location>
        <begin position="21"/>
        <end position="270"/>
    </location>
</feature>
<feature type="signal peptide" evidence="6">
    <location>
        <begin position="1"/>
        <end position="20"/>
    </location>
</feature>
<dbReference type="Proteomes" id="UP001187415">
    <property type="component" value="Unassembled WGS sequence"/>
</dbReference>
<gene>
    <name evidence="8" type="ORF">Q5P01_003336</name>
</gene>
<dbReference type="PRINTS" id="PR00837">
    <property type="entry name" value="V5TPXLIKE"/>
</dbReference>
<dbReference type="SUPFAM" id="SSF55797">
    <property type="entry name" value="PR-1-like"/>
    <property type="match status" value="1"/>
</dbReference>
<evidence type="ECO:0000256" key="6">
    <source>
        <dbReference type="SAM" id="SignalP"/>
    </source>
</evidence>
<keyword evidence="3 6" id="KW-0732">Signal</keyword>
<feature type="domain" description="SCP" evidence="7">
    <location>
        <begin position="31"/>
        <end position="183"/>
    </location>
</feature>
<evidence type="ECO:0000313" key="9">
    <source>
        <dbReference type="Proteomes" id="UP001187415"/>
    </source>
</evidence>
<evidence type="ECO:0000259" key="7">
    <source>
        <dbReference type="SMART" id="SM00198"/>
    </source>
</evidence>
<dbReference type="Gene3D" id="3.40.33.10">
    <property type="entry name" value="CAP"/>
    <property type="match status" value="1"/>
</dbReference>
<evidence type="ECO:0000256" key="5">
    <source>
        <dbReference type="SAM" id="Phobius"/>
    </source>
</evidence>
<keyword evidence="4 5" id="KW-0472">Membrane</keyword>
<comment type="caution">
    <text evidence="8">The sequence shown here is derived from an EMBL/GenBank/DDBJ whole genome shotgun (WGS) entry which is preliminary data.</text>
</comment>
<name>A0AA88NJD3_CHASR</name>
<reference evidence="8" key="1">
    <citation type="submission" date="2023-07" db="EMBL/GenBank/DDBJ databases">
        <title>Chromosome-level Genome Assembly of Striped Snakehead (Channa striata).</title>
        <authorList>
            <person name="Liu H."/>
        </authorList>
    </citation>
    <scope>NUCLEOTIDE SEQUENCE</scope>
    <source>
        <strain evidence="8">Gz</strain>
        <tissue evidence="8">Muscle</tissue>
    </source>
</reference>
<feature type="transmembrane region" description="Helical" evidence="5">
    <location>
        <begin position="235"/>
        <end position="259"/>
    </location>
</feature>
<keyword evidence="9" id="KW-1185">Reference proteome</keyword>
<protein>
    <recommendedName>
        <fullName evidence="7">SCP domain-containing protein</fullName>
    </recommendedName>
</protein>
<comment type="subcellular location">
    <subcellularLocation>
        <location evidence="1">Membrane</location>
    </subcellularLocation>
</comment>
<dbReference type="FunFam" id="3.40.33.10:FF:000008">
    <property type="entry name" value="GLI pathogenesis-related 1 (Glioma)"/>
    <property type="match status" value="1"/>
</dbReference>
<organism evidence="8 9">
    <name type="scientific">Channa striata</name>
    <name type="common">Snakehead murrel</name>
    <name type="synonym">Ophicephalus striatus</name>
    <dbReference type="NCBI Taxonomy" id="64152"/>
    <lineage>
        <taxon>Eukaryota</taxon>
        <taxon>Metazoa</taxon>
        <taxon>Chordata</taxon>
        <taxon>Craniata</taxon>
        <taxon>Vertebrata</taxon>
        <taxon>Euteleostomi</taxon>
        <taxon>Actinopterygii</taxon>
        <taxon>Neopterygii</taxon>
        <taxon>Teleostei</taxon>
        <taxon>Neoteleostei</taxon>
        <taxon>Acanthomorphata</taxon>
        <taxon>Anabantaria</taxon>
        <taxon>Anabantiformes</taxon>
        <taxon>Channoidei</taxon>
        <taxon>Channidae</taxon>
        <taxon>Channa</taxon>
    </lineage>
</organism>
<keyword evidence="5" id="KW-1133">Transmembrane helix</keyword>
<dbReference type="PRINTS" id="PR00838">
    <property type="entry name" value="V5ALLERGEN"/>
</dbReference>
<sequence length="270" mass="30319">MRGTAETLLWVCVMLESVLSSVTLPDITDAKFIEECVNEHNKARSSVDPPASNMLYMTWDEGLAITARAWAKRCVFKHNIYLKEAHRVHPTFPSVGENIWTGHPPSIFNVTLAFKKWVDEKKDYDYGTNTCQNMCGHYTQVVWASSYKVGCAVQLCPKGVEKFTGKEGVIFVCNYATAGNFVGMGPYWSKGEACSGCGDTCDKKLCRSKERDSLRSYNWAPDWDPTAADGKSPAGLSYVTILIVRPVAIFFTFITAYVVHYKYPNVFCYE</sequence>
<dbReference type="SMART" id="SM00198">
    <property type="entry name" value="SCP"/>
    <property type="match status" value="1"/>
</dbReference>
<dbReference type="PROSITE" id="PS01009">
    <property type="entry name" value="CRISP_1"/>
    <property type="match status" value="1"/>
</dbReference>
<dbReference type="PANTHER" id="PTHR10334">
    <property type="entry name" value="CYSTEINE-RICH SECRETORY PROTEIN-RELATED"/>
    <property type="match status" value="1"/>
</dbReference>
<comment type="similarity">
    <text evidence="2">Belongs to the CRISP family.</text>
</comment>
<dbReference type="InterPro" id="IPR002413">
    <property type="entry name" value="V5_allergen-like"/>
</dbReference>
<dbReference type="CDD" id="cd05385">
    <property type="entry name" value="CAP_GLIPR1-like"/>
    <property type="match status" value="1"/>
</dbReference>
<evidence type="ECO:0000313" key="8">
    <source>
        <dbReference type="EMBL" id="KAK2858716.1"/>
    </source>
</evidence>
<keyword evidence="5" id="KW-0812">Transmembrane</keyword>
<dbReference type="Pfam" id="PF00188">
    <property type="entry name" value="CAP"/>
    <property type="match status" value="1"/>
</dbReference>
<dbReference type="InterPro" id="IPR035940">
    <property type="entry name" value="CAP_sf"/>
</dbReference>
<dbReference type="AlphaFoldDB" id="A0AA88NJD3"/>
<dbReference type="GO" id="GO:0016020">
    <property type="term" value="C:membrane"/>
    <property type="evidence" value="ECO:0007669"/>
    <property type="project" value="UniProtKB-SubCell"/>
</dbReference>
<accession>A0AA88NJD3</accession>
<dbReference type="InterPro" id="IPR018244">
    <property type="entry name" value="Allrgn_V5/Tpx1_CS"/>
</dbReference>
<dbReference type="InterPro" id="IPR034121">
    <property type="entry name" value="SCP_GLIPR-1-like"/>
</dbReference>
<dbReference type="InterPro" id="IPR001283">
    <property type="entry name" value="CRISP-related"/>
</dbReference>